<feature type="region of interest" description="Disordered" evidence="1">
    <location>
        <begin position="326"/>
        <end position="381"/>
    </location>
</feature>
<feature type="region of interest" description="Disordered" evidence="1">
    <location>
        <begin position="776"/>
        <end position="798"/>
    </location>
</feature>
<comment type="caution">
    <text evidence="2">The sequence shown here is derived from an EMBL/GenBank/DDBJ whole genome shotgun (WGS) entry which is preliminary data.</text>
</comment>
<proteinExistence type="predicted"/>
<feature type="region of interest" description="Disordered" evidence="1">
    <location>
        <begin position="396"/>
        <end position="416"/>
    </location>
</feature>
<sequence length="798" mass="85765">MTTTKPKKRKSTVPRILSLDDQLLQNTVIQNAKSPYAQKLPALVINTPPPLSAIVSKVKSPTVPVEPNWAKKRTRKELDDYYGRNEVSSSVNQPNSPLATTGRTKNTRTDRSDEADWTITSANTPKLTHVNTVYVSKRKSVDQTSMVPLRTSVTAAPGVISSATSLQIQTSNSPDHVIVRTPVTHTRSKSAMELVSSHVSREDSDIEEKSAKKPKKKSQRGKTKTAVSKKEKKIKSVGSSISATNSELSESHSMLSFNSHILSNRSDQFQLSPTNRSSPLHHIAPYISSVAKSPSFTAEPSEPIVPITPKIIREESSNILVSPPVLVTPQRPISPREEKKTVLEEVKQQKAEQKSEISKPKSKKEKDKTPEKSTEQLEREKTIAANENILLEELDHKQKTPQTPSSIPPSLPPIIPPQLPTPIHQITQPATPTSLSSPKTGPLELSQDTIHKTSCLSVFNSDPKTTHIRANQAANTHGKPTNGMVMKTIKEGVQIDGTTSAGQIVAWLDKVRPKEHHHIVVIYSDNRTQKHQLLVPLLSSYSSLFCFCPSLTTKPIDHSQPGSDFYTSVSTALFSSLVAGGNLFEHSTIAPLPPRQNSPQYAMKGGMGMSGQGMGGVGGWGGASWMGQGGMGGQSMPSTPTSQFSGFGGMTLQQPFFASPQMMSPQTSSTSLPPIPPLQPAMPLPGSVGGVSFGSSFIDLGSVVLLQQKLCLIDADRTALGQIRGNKALRPVFVCVGRAGGEGGGEWDVVVSGSESDGGVSVLMSKLSGFGLVRFGGGREREGEGGKGKEKTGKKKGG</sequence>
<gene>
    <name evidence="2" type="ORF">BLNAU_19604</name>
</gene>
<feature type="compositionally biased region" description="Basic and acidic residues" evidence="1">
    <location>
        <begin position="334"/>
        <end position="381"/>
    </location>
</feature>
<feature type="compositionally biased region" description="Basic and acidic residues" evidence="1">
    <location>
        <begin position="199"/>
        <end position="211"/>
    </location>
</feature>
<name>A0ABQ9X578_9EUKA</name>
<evidence type="ECO:0000256" key="1">
    <source>
        <dbReference type="SAM" id="MobiDB-lite"/>
    </source>
</evidence>
<dbReference type="Proteomes" id="UP001281761">
    <property type="component" value="Unassembled WGS sequence"/>
</dbReference>
<feature type="compositionally biased region" description="Pro residues" evidence="1">
    <location>
        <begin position="406"/>
        <end position="416"/>
    </location>
</feature>
<accession>A0ABQ9X578</accession>
<organism evidence="2 3">
    <name type="scientific">Blattamonas nauphoetae</name>
    <dbReference type="NCBI Taxonomy" id="2049346"/>
    <lineage>
        <taxon>Eukaryota</taxon>
        <taxon>Metamonada</taxon>
        <taxon>Preaxostyla</taxon>
        <taxon>Oxymonadida</taxon>
        <taxon>Blattamonas</taxon>
    </lineage>
</organism>
<dbReference type="EMBL" id="JARBJD010000259">
    <property type="protein sequence ID" value="KAK2945475.1"/>
    <property type="molecule type" value="Genomic_DNA"/>
</dbReference>
<feature type="region of interest" description="Disordered" evidence="1">
    <location>
        <begin position="188"/>
        <end position="249"/>
    </location>
</feature>
<feature type="region of interest" description="Disordered" evidence="1">
    <location>
        <begin position="82"/>
        <end position="113"/>
    </location>
</feature>
<feature type="compositionally biased region" description="Basic residues" evidence="1">
    <location>
        <begin position="212"/>
        <end position="223"/>
    </location>
</feature>
<keyword evidence="3" id="KW-1185">Reference proteome</keyword>
<feature type="compositionally biased region" description="Basic and acidic residues" evidence="1">
    <location>
        <begin position="777"/>
        <end position="791"/>
    </location>
</feature>
<evidence type="ECO:0000313" key="2">
    <source>
        <dbReference type="EMBL" id="KAK2945475.1"/>
    </source>
</evidence>
<protein>
    <submittedName>
        <fullName evidence="2">Uncharacterized protein</fullName>
    </submittedName>
</protein>
<feature type="compositionally biased region" description="Polar residues" evidence="1">
    <location>
        <begin position="86"/>
        <end position="104"/>
    </location>
</feature>
<reference evidence="2 3" key="1">
    <citation type="journal article" date="2022" name="bioRxiv">
        <title>Genomics of Preaxostyla Flagellates Illuminates Evolutionary Transitions and the Path Towards Mitochondrial Loss.</title>
        <authorList>
            <person name="Novak L.V.F."/>
            <person name="Treitli S.C."/>
            <person name="Pyrih J."/>
            <person name="Halakuc P."/>
            <person name="Pipaliya S.V."/>
            <person name="Vacek V."/>
            <person name="Brzon O."/>
            <person name="Soukal P."/>
            <person name="Eme L."/>
            <person name="Dacks J.B."/>
            <person name="Karnkowska A."/>
            <person name="Elias M."/>
            <person name="Hampl V."/>
        </authorList>
    </citation>
    <scope>NUCLEOTIDE SEQUENCE [LARGE SCALE GENOMIC DNA]</scope>
    <source>
        <strain evidence="2">NAU3</strain>
        <tissue evidence="2">Gut</tissue>
    </source>
</reference>
<evidence type="ECO:0000313" key="3">
    <source>
        <dbReference type="Proteomes" id="UP001281761"/>
    </source>
</evidence>